<dbReference type="EMBL" id="SKCS01000183">
    <property type="protein sequence ID" value="TNN13836.1"/>
    <property type="molecule type" value="Genomic_DNA"/>
</dbReference>
<comment type="caution">
    <text evidence="1">The sequence shown here is derived from an EMBL/GenBank/DDBJ whole genome shotgun (WGS) entry which is preliminary data.</text>
</comment>
<name>A0A4Z2DBM1_SCHJA</name>
<organism evidence="1 2">
    <name type="scientific">Schistosoma japonicum</name>
    <name type="common">Blood fluke</name>
    <dbReference type="NCBI Taxonomy" id="6182"/>
    <lineage>
        <taxon>Eukaryota</taxon>
        <taxon>Metazoa</taxon>
        <taxon>Spiralia</taxon>
        <taxon>Lophotrochozoa</taxon>
        <taxon>Platyhelminthes</taxon>
        <taxon>Trematoda</taxon>
        <taxon>Digenea</taxon>
        <taxon>Strigeidida</taxon>
        <taxon>Schistosomatoidea</taxon>
        <taxon>Schistosomatidae</taxon>
        <taxon>Schistosoma</taxon>
    </lineage>
</organism>
<dbReference type="Gene3D" id="2.130.10.10">
    <property type="entry name" value="YVTN repeat-like/Quinoprotein amine dehydrogenase"/>
    <property type="match status" value="2"/>
</dbReference>
<dbReference type="InterPro" id="IPR015943">
    <property type="entry name" value="WD40/YVTN_repeat-like_dom_sf"/>
</dbReference>
<reference evidence="1 2" key="1">
    <citation type="submission" date="2019-03" db="EMBL/GenBank/DDBJ databases">
        <title>An improved genome assembly of the fluke Schistosoma japonicum.</title>
        <authorList>
            <person name="Hu W."/>
            <person name="Luo F."/>
            <person name="Yin M."/>
            <person name="Mo X."/>
            <person name="Sun C."/>
            <person name="Wu Q."/>
            <person name="Zhu B."/>
            <person name="Xiang M."/>
            <person name="Wang J."/>
            <person name="Wang Y."/>
            <person name="Zhang T."/>
            <person name="Xu B."/>
            <person name="Zheng H."/>
            <person name="Feng Z."/>
        </authorList>
    </citation>
    <scope>NUCLEOTIDE SEQUENCE [LARGE SCALE GENOMIC DNA]</scope>
    <source>
        <strain evidence="1">HuSjv2</strain>
        <tissue evidence="1">Worms</tissue>
    </source>
</reference>
<evidence type="ECO:0000313" key="2">
    <source>
        <dbReference type="Proteomes" id="UP000311919"/>
    </source>
</evidence>
<dbReference type="AlphaFoldDB" id="A0A4Z2DBM1"/>
<dbReference type="OrthoDB" id="6253865at2759"/>
<protein>
    <submittedName>
        <fullName evidence="1">Uncharacterized protein</fullName>
    </submittedName>
</protein>
<evidence type="ECO:0000313" key="1">
    <source>
        <dbReference type="EMBL" id="TNN13836.1"/>
    </source>
</evidence>
<accession>A0A4Z2DBM1</accession>
<dbReference type="SUPFAM" id="SSF101908">
    <property type="entry name" value="Putative isomerase YbhE"/>
    <property type="match status" value="1"/>
</dbReference>
<keyword evidence="2" id="KW-1185">Reference proteome</keyword>
<dbReference type="Proteomes" id="UP000311919">
    <property type="component" value="Unassembled WGS sequence"/>
</dbReference>
<gene>
    <name evidence="1" type="ORF">EWB00_002619</name>
</gene>
<proteinExistence type="predicted"/>
<sequence length="484" mass="54664">MHEVNHEDVNLENSSSHNRYMPIVSALGLHNQTLFIGSSTISGDLWIGGLVVYKLKNSLDNLGRIVFEDELAVVDDISQQVVTEVTFDSSVASIAPLNINGNELADAAIVGLNDGSIQLITLRETSLHANSHQSQMQPVTINSATYHDWPLEKVMTFQTSASTNSHIVTLDTAGYVKLWDCQSLMPIKSWSINSTTWPLNGSALSPDISLLYSNNHNTSIINNNQHDNNSEHFLLSTLNPLDYKRKICLWDIRMHDVYNPIVIQYNDCSSVINNNDLPTALNWFSTNQLLVGTYEGHLLVYDIRNPKMELSNVNIKNSSETFQSSSSKCKQVVQILTDDSESTTRGVEHTQHIGLLQINGSLDVYQYNLSSDNNIFTHIYHHSNNNEKQTITYRNGRFKPCGLFLSSKFIHSQPWKLLLSSGIVSSNHHHHHHHYHHNTSSSVTTLLDYQLRLHPNLNPIKAPGLNYTTRIHYIKSMNVYEQRV</sequence>